<protein>
    <submittedName>
        <fullName evidence="3">Serine protease FAM111A-like</fullName>
    </submittedName>
</protein>
<gene>
    <name evidence="3" type="ORF">XNOV1_A001961</name>
</gene>
<evidence type="ECO:0000313" key="4">
    <source>
        <dbReference type="Proteomes" id="UP001178508"/>
    </source>
</evidence>
<name>A0AAV1F2I6_XYRNO</name>
<dbReference type="GO" id="GO:0006260">
    <property type="term" value="P:DNA replication"/>
    <property type="evidence" value="ECO:0007669"/>
    <property type="project" value="TreeGrafter"/>
</dbReference>
<feature type="compositionally biased region" description="Low complexity" evidence="2">
    <location>
        <begin position="211"/>
        <end position="225"/>
    </location>
</feature>
<dbReference type="AlphaFoldDB" id="A0AAV1F2I6"/>
<evidence type="ECO:0000313" key="3">
    <source>
        <dbReference type="EMBL" id="CAJ1055165.1"/>
    </source>
</evidence>
<dbReference type="SUPFAM" id="SSF50494">
    <property type="entry name" value="Trypsin-like serine proteases"/>
    <property type="match status" value="1"/>
</dbReference>
<accession>A0AAV1F2I6</accession>
<dbReference type="GO" id="GO:0000785">
    <property type="term" value="C:chromatin"/>
    <property type="evidence" value="ECO:0007669"/>
    <property type="project" value="TreeGrafter"/>
</dbReference>
<keyword evidence="3" id="KW-0645">Protease</keyword>
<dbReference type="GO" id="GO:0006508">
    <property type="term" value="P:proteolysis"/>
    <property type="evidence" value="ECO:0007669"/>
    <property type="project" value="UniProtKB-KW"/>
</dbReference>
<keyword evidence="1" id="KW-0175">Coiled coil</keyword>
<organism evidence="3 4">
    <name type="scientific">Xyrichtys novacula</name>
    <name type="common">Pearly razorfish</name>
    <name type="synonym">Hemipteronotus novacula</name>
    <dbReference type="NCBI Taxonomy" id="13765"/>
    <lineage>
        <taxon>Eukaryota</taxon>
        <taxon>Metazoa</taxon>
        <taxon>Chordata</taxon>
        <taxon>Craniata</taxon>
        <taxon>Vertebrata</taxon>
        <taxon>Euteleostomi</taxon>
        <taxon>Actinopterygii</taxon>
        <taxon>Neopterygii</taxon>
        <taxon>Teleostei</taxon>
        <taxon>Neoteleostei</taxon>
        <taxon>Acanthomorphata</taxon>
        <taxon>Eupercaria</taxon>
        <taxon>Labriformes</taxon>
        <taxon>Labridae</taxon>
        <taxon>Xyrichtys</taxon>
    </lineage>
</organism>
<dbReference type="PANTHER" id="PTHR14389">
    <property type="entry name" value="SI:CH1073-475A24.1"/>
    <property type="match status" value="1"/>
</dbReference>
<dbReference type="InterPro" id="IPR043504">
    <property type="entry name" value="Peptidase_S1_PA_chymotrypsin"/>
</dbReference>
<sequence length="583" mass="66409">MLLQVNHDHEFSIVIEGQKLEINCTAPQTVMTAIRSRKKYKKQGWSDKHIMIKQGVGMTESVIASHFPCTCLKDKVILTISKSTKAVEEERDDQPVLPKDSYSVFYIHKEGGKYTKKKKLFKNSDLKNSEFICVYGERESTVQEALERDSRFVELDDFELTDCDDPKTVIQYTDKVNNLNGRKFKIKLPKECNDKKKDDGVPKKITHKLRGQQSEGSGHSSGASGDTKQADDMRELKKLVESTGIRVIAKSDVNHEEIMKMLREQCKELKKQVEARYSEDYIQKTLKKVNFGKIEQFFHQVYTLRKLLEMAKSVCLVAVHGGLVGTGFVLFDNFIMTNAHLFVNCPQGDRLIDVNVCVVFNYETAVEKSSHCLANQAFICSDKELDYALLKVQPTDQFKMPPGLLEKLGEAPVCGGVCVIGHPKEDVKKIDLTYVIEPENRLQYLHQYSQNYPFVMCHISKAYGEDLKDILRCGSEAQERITYNTFMYKGSSGSPVFDAEGRVCGLHTKGLYYESDKVPNSVIEVAQSLETIVRDFVPKLQNAQQFMAELDKVADKNFCLKNIIESVRNIKTEYPDSDEEMQH</sequence>
<proteinExistence type="predicted"/>
<dbReference type="EMBL" id="OY660867">
    <property type="protein sequence ID" value="CAJ1055165.1"/>
    <property type="molecule type" value="Genomic_DNA"/>
</dbReference>
<dbReference type="Proteomes" id="UP001178508">
    <property type="component" value="Chromosome 4"/>
</dbReference>
<feature type="coiled-coil region" evidence="1">
    <location>
        <begin position="252"/>
        <end position="279"/>
    </location>
</feature>
<dbReference type="GO" id="GO:0005634">
    <property type="term" value="C:nucleus"/>
    <property type="evidence" value="ECO:0007669"/>
    <property type="project" value="TreeGrafter"/>
</dbReference>
<dbReference type="Gene3D" id="2.40.10.10">
    <property type="entry name" value="Trypsin-like serine proteases"/>
    <property type="match status" value="1"/>
</dbReference>
<keyword evidence="3" id="KW-0378">Hydrolase</keyword>
<dbReference type="Pfam" id="PF13365">
    <property type="entry name" value="Trypsin_2"/>
    <property type="match status" value="1"/>
</dbReference>
<evidence type="ECO:0000256" key="1">
    <source>
        <dbReference type="SAM" id="Coils"/>
    </source>
</evidence>
<keyword evidence="4" id="KW-1185">Reference proteome</keyword>
<dbReference type="GO" id="GO:0008233">
    <property type="term" value="F:peptidase activity"/>
    <property type="evidence" value="ECO:0007669"/>
    <property type="project" value="UniProtKB-KW"/>
</dbReference>
<feature type="region of interest" description="Disordered" evidence="2">
    <location>
        <begin position="193"/>
        <end position="230"/>
    </location>
</feature>
<dbReference type="InterPro" id="IPR009003">
    <property type="entry name" value="Peptidase_S1_PA"/>
</dbReference>
<feature type="compositionally biased region" description="Basic and acidic residues" evidence="2">
    <location>
        <begin position="193"/>
        <end position="202"/>
    </location>
</feature>
<reference evidence="3" key="1">
    <citation type="submission" date="2023-08" db="EMBL/GenBank/DDBJ databases">
        <authorList>
            <person name="Alioto T."/>
            <person name="Alioto T."/>
            <person name="Gomez Garrido J."/>
        </authorList>
    </citation>
    <scope>NUCLEOTIDE SEQUENCE</scope>
</reference>
<evidence type="ECO:0000256" key="2">
    <source>
        <dbReference type="SAM" id="MobiDB-lite"/>
    </source>
</evidence>
<dbReference type="PANTHER" id="PTHR14389:SF3">
    <property type="entry name" value="PROTEIN FAM111A-LIKE"/>
    <property type="match status" value="1"/>
</dbReference>